<dbReference type="EMBL" id="RBSP01000448">
    <property type="protein sequence ID" value="RMS47443.1"/>
    <property type="molecule type" value="Genomic_DNA"/>
</dbReference>
<keyword evidence="2" id="KW-0269">Exonuclease</keyword>
<dbReference type="AlphaFoldDB" id="A0A658K958"/>
<gene>
    <name evidence="2" type="ORF">ALP66_03095</name>
</gene>
<evidence type="ECO:0000256" key="1">
    <source>
        <dbReference type="SAM" id="Coils"/>
    </source>
</evidence>
<dbReference type="GO" id="GO:0004527">
    <property type="term" value="F:exonuclease activity"/>
    <property type="evidence" value="ECO:0007669"/>
    <property type="project" value="UniProtKB-KW"/>
</dbReference>
<keyword evidence="1" id="KW-0175">Coiled coil</keyword>
<evidence type="ECO:0000313" key="3">
    <source>
        <dbReference type="Proteomes" id="UP000270873"/>
    </source>
</evidence>
<dbReference type="Proteomes" id="UP000270873">
    <property type="component" value="Unassembled WGS sequence"/>
</dbReference>
<protein>
    <submittedName>
        <fullName evidence="2">Exonuclease SbcC</fullName>
    </submittedName>
</protein>
<organism evidence="2 3">
    <name type="scientific">Pseudomonas amygdali pv. photiniae</name>
    <dbReference type="NCBI Taxonomy" id="251724"/>
    <lineage>
        <taxon>Bacteria</taxon>
        <taxon>Pseudomonadati</taxon>
        <taxon>Pseudomonadota</taxon>
        <taxon>Gammaproteobacteria</taxon>
        <taxon>Pseudomonadales</taxon>
        <taxon>Pseudomonadaceae</taxon>
        <taxon>Pseudomonas</taxon>
        <taxon>Pseudomonas amygdali</taxon>
    </lineage>
</organism>
<keyword evidence="2" id="KW-0378">Hydrolase</keyword>
<evidence type="ECO:0000313" key="2">
    <source>
        <dbReference type="EMBL" id="RMS47443.1"/>
    </source>
</evidence>
<accession>A0A658K958</accession>
<sequence length="67" mass="7349">MLTLQKDAARLQHQLQAATEASQTAASHVAEQLKQLDVDRQRLDEELSAFTPLVSPHVLEGLRSDAA</sequence>
<name>A0A658K958_PSEA0</name>
<comment type="caution">
    <text evidence="2">The sequence shown here is derived from an EMBL/GenBank/DDBJ whole genome shotgun (WGS) entry which is preliminary data.</text>
</comment>
<proteinExistence type="predicted"/>
<feature type="coiled-coil region" evidence="1">
    <location>
        <begin position="1"/>
        <end position="46"/>
    </location>
</feature>
<keyword evidence="2" id="KW-0540">Nuclease</keyword>
<reference evidence="2 3" key="1">
    <citation type="submission" date="2018-08" db="EMBL/GenBank/DDBJ databases">
        <title>Recombination of ecologically and evolutionarily significant loci maintains genetic cohesion in the Pseudomonas syringae species complex.</title>
        <authorList>
            <person name="Dillon M."/>
            <person name="Thakur S."/>
            <person name="Almeida R.N.D."/>
            <person name="Weir B.S."/>
            <person name="Guttman D.S."/>
        </authorList>
    </citation>
    <scope>NUCLEOTIDE SEQUENCE [LARGE SCALE GENOMIC DNA]</scope>
    <source>
        <strain evidence="2 3">ICMP 7847</strain>
    </source>
</reference>